<sequence length="76" mass="8991">MKLFGRINKAQVSSFGLFFICNLLAFILYFNFLKEQIRILASNFLVGLVVYVLIYLLFFYFAKVVTYLFKKDLSKK</sequence>
<reference evidence="2 3" key="1">
    <citation type="journal article" date="2021" name="Int. J. Syst. Evol. Microbiol.">
        <title>Lentilactobacillus fungorum sp. nov., isolated from spent mushroom substrates.</title>
        <authorList>
            <person name="Tohno M."/>
            <person name="Tanizawa Y."/>
            <person name="Kojima Y."/>
            <person name="Sakamoto M."/>
            <person name="Ohkuma M."/>
            <person name="Kobayashi H."/>
        </authorList>
    </citation>
    <scope>NUCLEOTIDE SEQUENCE [LARGE SCALE GENOMIC DNA]</scope>
    <source>
        <strain evidence="2 3">YK48G</strain>
    </source>
</reference>
<evidence type="ECO:0000256" key="1">
    <source>
        <dbReference type="SAM" id="Phobius"/>
    </source>
</evidence>
<feature type="transmembrane region" description="Helical" evidence="1">
    <location>
        <begin position="44"/>
        <end position="69"/>
    </location>
</feature>
<gene>
    <name evidence="2" type="ORF">YK48G_18110</name>
</gene>
<dbReference type="EMBL" id="BNJR01000016">
    <property type="protein sequence ID" value="GHP14386.1"/>
    <property type="molecule type" value="Genomic_DNA"/>
</dbReference>
<accession>A0ABQ3W1S9</accession>
<name>A0ABQ3W1S9_9LACO</name>
<keyword evidence="1" id="KW-0812">Transmembrane</keyword>
<protein>
    <submittedName>
        <fullName evidence="2">Uncharacterized protein</fullName>
    </submittedName>
</protein>
<evidence type="ECO:0000313" key="2">
    <source>
        <dbReference type="EMBL" id="GHP14386.1"/>
    </source>
</evidence>
<keyword evidence="1" id="KW-0472">Membrane</keyword>
<keyword evidence="3" id="KW-1185">Reference proteome</keyword>
<comment type="caution">
    <text evidence="2">The sequence shown here is derived from an EMBL/GenBank/DDBJ whole genome shotgun (WGS) entry which is preliminary data.</text>
</comment>
<proteinExistence type="predicted"/>
<dbReference type="Proteomes" id="UP000604765">
    <property type="component" value="Unassembled WGS sequence"/>
</dbReference>
<keyword evidence="1" id="KW-1133">Transmembrane helix</keyword>
<feature type="transmembrane region" description="Helical" evidence="1">
    <location>
        <begin position="12"/>
        <end position="32"/>
    </location>
</feature>
<organism evidence="2 3">
    <name type="scientific">Lentilactobacillus fungorum</name>
    <dbReference type="NCBI Taxonomy" id="2201250"/>
    <lineage>
        <taxon>Bacteria</taxon>
        <taxon>Bacillati</taxon>
        <taxon>Bacillota</taxon>
        <taxon>Bacilli</taxon>
        <taxon>Lactobacillales</taxon>
        <taxon>Lactobacillaceae</taxon>
        <taxon>Lentilactobacillus</taxon>
    </lineage>
</organism>
<evidence type="ECO:0000313" key="3">
    <source>
        <dbReference type="Proteomes" id="UP000604765"/>
    </source>
</evidence>